<sequence length="96" mass="11649">MSKVRKVIWTNTAKDQLRTIYNYYKEKSLQGAINVKNDILSSTKNIHFIEQYQKDEIEPEYRRIIVRDYKILYIEENEIVYIARIFSTKRDSVKQI</sequence>
<keyword evidence="1" id="KW-1277">Toxin-antitoxin system</keyword>
<dbReference type="Pfam" id="PF05016">
    <property type="entry name" value="ParE_toxin"/>
    <property type="match status" value="1"/>
</dbReference>
<keyword evidence="3" id="KW-1185">Reference proteome</keyword>
<evidence type="ECO:0008006" key="4">
    <source>
        <dbReference type="Google" id="ProtNLM"/>
    </source>
</evidence>
<dbReference type="Proteomes" id="UP000479938">
    <property type="component" value="Unassembled WGS sequence"/>
</dbReference>
<dbReference type="RefSeq" id="WP_173971402.1">
    <property type="nucleotide sequence ID" value="NZ_CADCSU010000104.1"/>
</dbReference>
<name>A0A6J4GP61_9FLAO</name>
<dbReference type="EMBL" id="CADCSU010000104">
    <property type="protein sequence ID" value="CAA9199901.1"/>
    <property type="molecule type" value="Genomic_DNA"/>
</dbReference>
<organism evidence="2 3">
    <name type="scientific">Flavobacterium bizetiae</name>
    <dbReference type="NCBI Taxonomy" id="2704140"/>
    <lineage>
        <taxon>Bacteria</taxon>
        <taxon>Pseudomonadati</taxon>
        <taxon>Bacteroidota</taxon>
        <taxon>Flavobacteriia</taxon>
        <taxon>Flavobacteriales</taxon>
        <taxon>Flavobacteriaceae</taxon>
        <taxon>Flavobacterium</taxon>
    </lineage>
</organism>
<dbReference type="Gene3D" id="3.30.2310.20">
    <property type="entry name" value="RelE-like"/>
    <property type="match status" value="1"/>
</dbReference>
<evidence type="ECO:0000313" key="3">
    <source>
        <dbReference type="Proteomes" id="UP000479938"/>
    </source>
</evidence>
<dbReference type="InterPro" id="IPR035093">
    <property type="entry name" value="RelE/ParE_toxin_dom_sf"/>
</dbReference>
<accession>A0A6J4GP61</accession>
<evidence type="ECO:0000256" key="1">
    <source>
        <dbReference type="ARBA" id="ARBA00022649"/>
    </source>
</evidence>
<protein>
    <recommendedName>
        <fullName evidence="4">Plasmid stabilization system protein</fullName>
    </recommendedName>
</protein>
<gene>
    <name evidence="2" type="ORF">FLA105534_02847</name>
</gene>
<proteinExistence type="predicted"/>
<dbReference type="InterPro" id="IPR007712">
    <property type="entry name" value="RelE/ParE_toxin"/>
</dbReference>
<dbReference type="AlphaFoldDB" id="A0A6J4GP61"/>
<evidence type="ECO:0000313" key="2">
    <source>
        <dbReference type="EMBL" id="CAA9199901.1"/>
    </source>
</evidence>
<reference evidence="2 3" key="1">
    <citation type="submission" date="2020-02" db="EMBL/GenBank/DDBJ databases">
        <authorList>
            <person name="Criscuolo A."/>
        </authorList>
    </citation>
    <scope>NUCLEOTIDE SEQUENCE [LARGE SCALE GENOMIC DNA]</scope>
    <source>
        <strain evidence="2">CIP105534</strain>
    </source>
</reference>